<organism evidence="2 3">
    <name type="scientific">Pleurodeles waltl</name>
    <name type="common">Iberian ribbed newt</name>
    <dbReference type="NCBI Taxonomy" id="8319"/>
    <lineage>
        <taxon>Eukaryota</taxon>
        <taxon>Metazoa</taxon>
        <taxon>Chordata</taxon>
        <taxon>Craniata</taxon>
        <taxon>Vertebrata</taxon>
        <taxon>Euteleostomi</taxon>
        <taxon>Amphibia</taxon>
        <taxon>Batrachia</taxon>
        <taxon>Caudata</taxon>
        <taxon>Salamandroidea</taxon>
        <taxon>Salamandridae</taxon>
        <taxon>Pleurodelinae</taxon>
        <taxon>Pleurodeles</taxon>
    </lineage>
</organism>
<sequence>MPSNETATRPRFQLRPKRLLSNRAFSLSSAAVNAAGLSVWCARLPGLSRAGGGRAGGCPIDKQVCYSVDFPPSAASSPSPTYCFSAMSVHVSRPQAYSVLRFRWCCGSSRASPSSLQRDHGQGGALGRHPGRARLARPPIAPPVTSAQRLSAIAGPVIARLCSSYTGPFSFLLIRSYSDLFGGPELHRLTLNTSSESAFGFQSHPRPRYVLDCNFTAGPVGSSPSMRLPS</sequence>
<keyword evidence="3" id="KW-1185">Reference proteome</keyword>
<proteinExistence type="predicted"/>
<evidence type="ECO:0000256" key="1">
    <source>
        <dbReference type="SAM" id="MobiDB-lite"/>
    </source>
</evidence>
<evidence type="ECO:0000313" key="2">
    <source>
        <dbReference type="EMBL" id="KAJ1218851.1"/>
    </source>
</evidence>
<dbReference type="AlphaFoldDB" id="A0AAV7X1H9"/>
<evidence type="ECO:0000313" key="3">
    <source>
        <dbReference type="Proteomes" id="UP001066276"/>
    </source>
</evidence>
<comment type="caution">
    <text evidence="2">The sequence shown here is derived from an EMBL/GenBank/DDBJ whole genome shotgun (WGS) entry which is preliminary data.</text>
</comment>
<reference evidence="2" key="1">
    <citation type="journal article" date="2022" name="bioRxiv">
        <title>Sequencing and chromosome-scale assembly of the giantPleurodeles waltlgenome.</title>
        <authorList>
            <person name="Brown T."/>
            <person name="Elewa A."/>
            <person name="Iarovenko S."/>
            <person name="Subramanian E."/>
            <person name="Araus A.J."/>
            <person name="Petzold A."/>
            <person name="Susuki M."/>
            <person name="Suzuki K.-i.T."/>
            <person name="Hayashi T."/>
            <person name="Toyoda A."/>
            <person name="Oliveira C."/>
            <person name="Osipova E."/>
            <person name="Leigh N.D."/>
            <person name="Simon A."/>
            <person name="Yun M.H."/>
        </authorList>
    </citation>
    <scope>NUCLEOTIDE SEQUENCE</scope>
    <source>
        <strain evidence="2">20211129_DDA</strain>
        <tissue evidence="2">Liver</tissue>
    </source>
</reference>
<gene>
    <name evidence="2" type="ORF">NDU88_006423</name>
</gene>
<protein>
    <submittedName>
        <fullName evidence="2">Uncharacterized protein</fullName>
    </submittedName>
</protein>
<name>A0AAV7X1H9_PLEWA</name>
<dbReference type="Proteomes" id="UP001066276">
    <property type="component" value="Chromosome 1_1"/>
</dbReference>
<feature type="region of interest" description="Disordered" evidence="1">
    <location>
        <begin position="109"/>
        <end position="134"/>
    </location>
</feature>
<dbReference type="EMBL" id="JANPWB010000001">
    <property type="protein sequence ID" value="KAJ1218851.1"/>
    <property type="molecule type" value="Genomic_DNA"/>
</dbReference>
<accession>A0AAV7X1H9</accession>